<sequence length="167" mass="19830">MCRINILRNVHIQILLLFLLHLALIRILHTSIQIHLFLFAFHYRRRPTRNRRIPFIVFRSRFIRLSPLQLTQQRKRRELSLPLASPPTASSHHLPQLAFFLAQFIHLALQVAVVVHPVVHGLIAGISQWTRVDTRYWEEHRRRRYSDMVPGIVTASRRKCALYSEHI</sequence>
<keyword evidence="1" id="KW-1133">Transmembrane helix</keyword>
<keyword evidence="1" id="KW-0472">Membrane</keyword>
<gene>
    <name evidence="2" type="ORF">ARMGADRAFT_822271</name>
</gene>
<name>A0A2H3CVF8_ARMGA</name>
<organism evidence="2 3">
    <name type="scientific">Armillaria gallica</name>
    <name type="common">Bulbous honey fungus</name>
    <name type="synonym">Armillaria bulbosa</name>
    <dbReference type="NCBI Taxonomy" id="47427"/>
    <lineage>
        <taxon>Eukaryota</taxon>
        <taxon>Fungi</taxon>
        <taxon>Dikarya</taxon>
        <taxon>Basidiomycota</taxon>
        <taxon>Agaricomycotina</taxon>
        <taxon>Agaricomycetes</taxon>
        <taxon>Agaricomycetidae</taxon>
        <taxon>Agaricales</taxon>
        <taxon>Marasmiineae</taxon>
        <taxon>Physalacriaceae</taxon>
        <taxon>Armillaria</taxon>
    </lineage>
</organism>
<reference evidence="3" key="1">
    <citation type="journal article" date="2017" name="Nat. Ecol. Evol.">
        <title>Genome expansion and lineage-specific genetic innovations in the forest pathogenic fungi Armillaria.</title>
        <authorList>
            <person name="Sipos G."/>
            <person name="Prasanna A.N."/>
            <person name="Walter M.C."/>
            <person name="O'Connor E."/>
            <person name="Balint B."/>
            <person name="Krizsan K."/>
            <person name="Kiss B."/>
            <person name="Hess J."/>
            <person name="Varga T."/>
            <person name="Slot J."/>
            <person name="Riley R."/>
            <person name="Boka B."/>
            <person name="Rigling D."/>
            <person name="Barry K."/>
            <person name="Lee J."/>
            <person name="Mihaltcheva S."/>
            <person name="LaButti K."/>
            <person name="Lipzen A."/>
            <person name="Waldron R."/>
            <person name="Moloney N.M."/>
            <person name="Sperisen C."/>
            <person name="Kredics L."/>
            <person name="Vagvoelgyi C."/>
            <person name="Patrignani A."/>
            <person name="Fitzpatrick D."/>
            <person name="Nagy I."/>
            <person name="Doyle S."/>
            <person name="Anderson J.B."/>
            <person name="Grigoriev I.V."/>
            <person name="Gueldener U."/>
            <person name="Muensterkoetter M."/>
            <person name="Nagy L.G."/>
        </authorList>
    </citation>
    <scope>NUCLEOTIDE SEQUENCE [LARGE SCALE GENOMIC DNA]</scope>
    <source>
        <strain evidence="3">Ar21-2</strain>
    </source>
</reference>
<feature type="transmembrane region" description="Helical" evidence="1">
    <location>
        <begin position="12"/>
        <end position="41"/>
    </location>
</feature>
<dbReference type="Proteomes" id="UP000217790">
    <property type="component" value="Unassembled WGS sequence"/>
</dbReference>
<dbReference type="EMBL" id="KZ293740">
    <property type="protein sequence ID" value="PBK80747.1"/>
    <property type="molecule type" value="Genomic_DNA"/>
</dbReference>
<dbReference type="InParanoid" id="A0A2H3CVF8"/>
<keyword evidence="3" id="KW-1185">Reference proteome</keyword>
<evidence type="ECO:0000256" key="1">
    <source>
        <dbReference type="SAM" id="Phobius"/>
    </source>
</evidence>
<evidence type="ECO:0000313" key="2">
    <source>
        <dbReference type="EMBL" id="PBK80747.1"/>
    </source>
</evidence>
<protein>
    <submittedName>
        <fullName evidence="2">Uncharacterized protein</fullName>
    </submittedName>
</protein>
<proteinExistence type="predicted"/>
<dbReference type="AlphaFoldDB" id="A0A2H3CVF8"/>
<keyword evidence="1" id="KW-0812">Transmembrane</keyword>
<accession>A0A2H3CVF8</accession>
<evidence type="ECO:0000313" key="3">
    <source>
        <dbReference type="Proteomes" id="UP000217790"/>
    </source>
</evidence>